<dbReference type="InterPro" id="IPR012337">
    <property type="entry name" value="RNaseH-like_sf"/>
</dbReference>
<name>A0A1Y2HC96_9FUNG</name>
<comment type="caution">
    <text evidence="2">The sequence shown here is derived from an EMBL/GenBank/DDBJ whole genome shotgun (WGS) entry which is preliminary data.</text>
</comment>
<evidence type="ECO:0000313" key="2">
    <source>
        <dbReference type="EMBL" id="ORZ30692.1"/>
    </source>
</evidence>
<protein>
    <submittedName>
        <fullName evidence="2">Uncharacterized protein</fullName>
    </submittedName>
</protein>
<evidence type="ECO:0000256" key="1">
    <source>
        <dbReference type="SAM" id="MobiDB-lite"/>
    </source>
</evidence>
<proteinExistence type="predicted"/>
<dbReference type="AlphaFoldDB" id="A0A1Y2HC96"/>
<dbReference type="SUPFAM" id="SSF53098">
    <property type="entry name" value="Ribonuclease H-like"/>
    <property type="match status" value="1"/>
</dbReference>
<accession>A0A1Y2HC96</accession>
<feature type="region of interest" description="Disordered" evidence="1">
    <location>
        <begin position="369"/>
        <end position="398"/>
    </location>
</feature>
<sequence>MTHLISLSRRALARAAFVTALANKSKTLSQHLGLCLYPQIEIAAVLFPTFRPSIRSMMAATSFGGLSAGVGAMGRSSLLAAAGSPFGIQQQSASFSTCAATAADVNQDANGGHRDDDVLTTLPYMDSTFTDYNVTVSKITSPRQSQLALEYLTGSSNGQDDEDDSILARAGMIAIDLEGQLTLPQFAIPTSYRDARSDSSESQLDSESMFTGIHSVQIAVPLAHLAVHVPLNSLFTSWPQPPSAPQAEMRPPVHVFYWHLEPPHVSAADKHAMMQHIKAILHYPGCTTIAHCKTGDEQALFMQHGIHLRPPIVDTQRMYLQWTQLSWRLQKAWQVVNECSINNTTAATFGGGSKAPAFAVPPLNDRYLVPSHVPPPPPATSSSAGLPPPPDPHSTEGALHTSAIYTPLAESLGDPSAGLNDVLAACHLPINPLKKRSASKSDAAQLRYAVWDVAFLCQAYWHMATALAYLSIQLVSMQSLSPINLNSTHETSPWMGPLDSTLGSTCHMPPPPSDHPLVLAIAHLIHSLGQPTQHPSSLTSPAATTLAADLAAIESAFARKTTVSVRQRLNQRTGGVRQVIVDYPQYFRAWRVPSALDPTAVGGMGSASQQPVVWVSVVQMPPAMSGLAASDTASAAVATTASDAPAGVVVRTPPSGISAGKRKYHGYARAPRIKADLFGEQGAGDLRRTGFSKYYQRGMRLTHGVHAQHDVEVVEADMFDSEGNWIGQCEETIIMQGAELARGGHCGGRVERVVVDSVAVRATSTDAGMQKGTGIVVDDIL</sequence>
<gene>
    <name evidence="2" type="ORF">BCR44DRAFT_178731</name>
</gene>
<dbReference type="EMBL" id="MCFL01000076">
    <property type="protein sequence ID" value="ORZ30692.1"/>
    <property type="molecule type" value="Genomic_DNA"/>
</dbReference>
<reference evidence="2 3" key="1">
    <citation type="submission" date="2016-07" db="EMBL/GenBank/DDBJ databases">
        <title>Pervasive Adenine N6-methylation of Active Genes in Fungi.</title>
        <authorList>
            <consortium name="DOE Joint Genome Institute"/>
            <person name="Mondo S.J."/>
            <person name="Dannebaum R.O."/>
            <person name="Kuo R.C."/>
            <person name="Labutti K."/>
            <person name="Haridas S."/>
            <person name="Kuo A."/>
            <person name="Salamov A."/>
            <person name="Ahrendt S.R."/>
            <person name="Lipzen A."/>
            <person name="Sullivan W."/>
            <person name="Andreopoulos W.B."/>
            <person name="Clum A."/>
            <person name="Lindquist E."/>
            <person name="Daum C."/>
            <person name="Ramamoorthy G.K."/>
            <person name="Gryganskyi A."/>
            <person name="Culley D."/>
            <person name="Magnuson J.K."/>
            <person name="James T.Y."/>
            <person name="O'Malley M.A."/>
            <person name="Stajich J.E."/>
            <person name="Spatafora J.W."/>
            <person name="Visel A."/>
            <person name="Grigoriev I.V."/>
        </authorList>
    </citation>
    <scope>NUCLEOTIDE SEQUENCE [LARGE SCALE GENOMIC DNA]</scope>
    <source>
        <strain evidence="2 3">PL171</strain>
    </source>
</reference>
<evidence type="ECO:0000313" key="3">
    <source>
        <dbReference type="Proteomes" id="UP000193411"/>
    </source>
</evidence>
<dbReference type="OrthoDB" id="5573638at2759"/>
<keyword evidence="3" id="KW-1185">Reference proteome</keyword>
<dbReference type="Proteomes" id="UP000193411">
    <property type="component" value="Unassembled WGS sequence"/>
</dbReference>
<organism evidence="2 3">
    <name type="scientific">Catenaria anguillulae PL171</name>
    <dbReference type="NCBI Taxonomy" id="765915"/>
    <lineage>
        <taxon>Eukaryota</taxon>
        <taxon>Fungi</taxon>
        <taxon>Fungi incertae sedis</taxon>
        <taxon>Blastocladiomycota</taxon>
        <taxon>Blastocladiomycetes</taxon>
        <taxon>Blastocladiales</taxon>
        <taxon>Catenariaceae</taxon>
        <taxon>Catenaria</taxon>
    </lineage>
</organism>